<evidence type="ECO:0000259" key="5">
    <source>
        <dbReference type="PROSITE" id="PS50003"/>
    </source>
</evidence>
<dbReference type="PROSITE" id="PS50002">
    <property type="entry name" value="SH3"/>
    <property type="match status" value="1"/>
</dbReference>
<feature type="region of interest" description="Disordered" evidence="3">
    <location>
        <begin position="557"/>
        <end position="599"/>
    </location>
</feature>
<feature type="region of interest" description="Disordered" evidence="3">
    <location>
        <begin position="1391"/>
        <end position="1432"/>
    </location>
</feature>
<feature type="domain" description="DH" evidence="6">
    <location>
        <begin position="91"/>
        <end position="271"/>
    </location>
</feature>
<feature type="domain" description="PH" evidence="5">
    <location>
        <begin position="300"/>
        <end position="395"/>
    </location>
</feature>
<dbReference type="Gene3D" id="1.20.900.10">
    <property type="entry name" value="Dbl homology (DH) domain"/>
    <property type="match status" value="1"/>
</dbReference>
<dbReference type="SUPFAM" id="SSF48065">
    <property type="entry name" value="DBL homology domain (DH-domain)"/>
    <property type="match status" value="1"/>
</dbReference>
<comment type="caution">
    <text evidence="7">The sequence shown here is derived from an EMBL/GenBank/DDBJ whole genome shotgun (WGS) entry which is preliminary data.</text>
</comment>
<dbReference type="PRINTS" id="PR00452">
    <property type="entry name" value="SH3DOMAIN"/>
</dbReference>
<evidence type="ECO:0000259" key="6">
    <source>
        <dbReference type="PROSITE" id="PS50010"/>
    </source>
</evidence>
<dbReference type="Pfam" id="PF00169">
    <property type="entry name" value="PH"/>
    <property type="match status" value="1"/>
</dbReference>
<dbReference type="SUPFAM" id="SSF50044">
    <property type="entry name" value="SH3-domain"/>
    <property type="match status" value="1"/>
</dbReference>
<name>A0A8J5K112_HOMAM</name>
<feature type="compositionally biased region" description="Pro residues" evidence="3">
    <location>
        <begin position="1417"/>
        <end position="1426"/>
    </location>
</feature>
<dbReference type="InterPro" id="IPR011993">
    <property type="entry name" value="PH-like_dom_sf"/>
</dbReference>
<dbReference type="EMBL" id="JAHLQT010024959">
    <property type="protein sequence ID" value="KAG7164623.1"/>
    <property type="molecule type" value="Genomic_DNA"/>
</dbReference>
<dbReference type="InterPro" id="IPR035899">
    <property type="entry name" value="DBL_dom_sf"/>
</dbReference>
<dbReference type="PROSITE" id="PS50003">
    <property type="entry name" value="PH_DOMAIN"/>
    <property type="match status" value="1"/>
</dbReference>
<evidence type="ECO:0000313" key="8">
    <source>
        <dbReference type="Proteomes" id="UP000747542"/>
    </source>
</evidence>
<evidence type="ECO:0000259" key="4">
    <source>
        <dbReference type="PROSITE" id="PS50002"/>
    </source>
</evidence>
<feature type="region of interest" description="Disordered" evidence="3">
    <location>
        <begin position="1494"/>
        <end position="1516"/>
    </location>
</feature>
<dbReference type="SUPFAM" id="SSF50729">
    <property type="entry name" value="PH domain-like"/>
    <property type="match status" value="1"/>
</dbReference>
<dbReference type="InterPro" id="IPR001849">
    <property type="entry name" value="PH_domain"/>
</dbReference>
<dbReference type="Pfam" id="PF14604">
    <property type="entry name" value="SH3_9"/>
    <property type="match status" value="1"/>
</dbReference>
<proteinExistence type="predicted"/>
<dbReference type="Gene3D" id="2.30.30.40">
    <property type="entry name" value="SH3 Domains"/>
    <property type="match status" value="1"/>
</dbReference>
<dbReference type="SMART" id="SM00233">
    <property type="entry name" value="PH"/>
    <property type="match status" value="1"/>
</dbReference>
<feature type="region of interest" description="Disordered" evidence="3">
    <location>
        <begin position="1173"/>
        <end position="1198"/>
    </location>
</feature>
<dbReference type="Proteomes" id="UP000747542">
    <property type="component" value="Unassembled WGS sequence"/>
</dbReference>
<dbReference type="Gene3D" id="2.30.29.30">
    <property type="entry name" value="Pleckstrin-homology domain (PH domain)/Phosphotyrosine-binding domain (PTB)"/>
    <property type="match status" value="1"/>
</dbReference>
<feature type="non-terminal residue" evidence="7">
    <location>
        <position position="1550"/>
    </location>
</feature>
<feature type="compositionally biased region" description="Low complexity" evidence="3">
    <location>
        <begin position="1397"/>
        <end position="1407"/>
    </location>
</feature>
<evidence type="ECO:0000256" key="3">
    <source>
        <dbReference type="SAM" id="MobiDB-lite"/>
    </source>
</evidence>
<dbReference type="SMART" id="SM00325">
    <property type="entry name" value="RhoGEF"/>
    <property type="match status" value="1"/>
</dbReference>
<feature type="domain" description="SH3" evidence="4">
    <location>
        <begin position="5"/>
        <end position="64"/>
    </location>
</feature>
<dbReference type="PANTHER" id="PTHR46026:SF1">
    <property type="entry name" value="RHO-TYPE GUANINE NUCLEOTIDE EXCHANGE FACTOR, ISOFORM F"/>
    <property type="match status" value="1"/>
</dbReference>
<feature type="compositionally biased region" description="Low complexity" evidence="3">
    <location>
        <begin position="1185"/>
        <end position="1198"/>
    </location>
</feature>
<accession>A0A8J5K112</accession>
<sequence>MAAENGILLVEGLFSFKGKNNDELCFGKGDLITVTQKEEGGWWEGTFNDKTGWFPSNYVKEYKPPDGGSVSPQRGDADLISPQHSQQQQIYRNLVLKDILESERNHVADLQGLLGSHLAALRKAELLSDAEYKQLVSNLDDVTLTHSHLVSAMEEQSERPSRDQRIGGAFLTMAPQLQNVHKIYCTNHPRAVCMLEKYKDDLNSFMECQGATRPGIMVLTTALSKPFRRLDKYAGMLQEYERHLEEGHPDRGDTQRSSHVYKELASNCGAIRRQKELELEVVTGRVHGWDGGDTLGTLGEVVRMGSVALLPDHRDRYLVLFPTVLVTLAVSPRMSAFIFEGSYPLTSIHVNKLDDNDHHKNAFEVSGPVAERIVALCQTRQDQQQWVEALSQQSRMARTSNFTSHKSSLTSPPVPPAHVSVWPSSTGTVIPHSLSQPSMCMSCGLPCYPIGECAGSVGFGGIGGFHHLQSVSCHCTTPAVGSSLFSMSCPVSPTLPVLPSESFYVSRPYAILTKYITNMYRRKIITKKLLRQLAGDQEDVNVLYLVQLRRHKTECSIKTGDESSNDSDLESKHQEMKKFSCSEEKSDTSESSSDGGYWVGEEPENRLGVLSPIPKKKQYPFPNISSTASSNLQKWRYQTRLTDKRFNSSISSSGESGVSTDGSNPYGYVRYYNPEDSSIASFKGENLHFEGSAKRCTYTKPYGVQQDYFINDNRGEKSSSCDEYYYCLPHGKWPTLSSIPGGENYSSEETGLAQFGKDSQFEEVNIAKDVTKSDCLIVRPTYKFFKVYSGGARRDSECNVIENSADPYMCTGLSSSRSLPMISSNLVLQGKDDGTLLKTTHSSTLNIPAIPMILPSYLVAESDGELTESSPNVCDRTIYESSISSDDVLGLEGVLDESGDRKKVYPFKTKSDVAYYVSSCSGDETGEDRVDYYESHRKQVPINSPLSRSEPNLWRRIPSTRRQSETPKYSSHYVQLVHSVENPAKVCNCESHSHRSSDSGLADVIHHLECCPLRSETPGFGRGSSISRCSHSSQFSNIKSSRSASSCQVRPFTPDCGADGDSLLVTPVTTPYTSASVSYAEDSLSSLMDSVTLDHSTSAHELSYTSYSEPTSEEAVFRSGLYAHWWMKASVCPKAIILDKSKKDFLRFRTDKKPDVPPKPKFLKPSYHIRRGGTKRTITKPAARSASTQTNFTQSSQSVKLQIMPPVSSSCLKHNVVSSSKSVQSQGDQSVRPKLRKISSHLSPQTSVTMSRDRSFESQASQISQVTVIPRIYSEREVTSSESQGDQLTVPLRANLNTLKIQSNFSQESSGTSGNSCTELSSLHSFSESCERDGNPPHLRDSSEGLDVDFHRRASSHSLHVDVAPSDAFKSTLYCHLQPIPCISTQKSNSGILKTDSGPSAPGVSSSSRDECLEKPSLPPKPPHLQPWPIKRSKSLPKLPLSSISIHNQSKSSSLVARQASITSVTSNTDSPARLRRSAGGKVWSMSCLRPSPPLRPGLSVRDEKRNQRYPKRKDDKWHEDDALILRVIEAYCTSAKTRYTVNSSKLLAS</sequence>
<feature type="compositionally biased region" description="Basic and acidic residues" evidence="3">
    <location>
        <begin position="569"/>
        <end position="588"/>
    </location>
</feature>
<dbReference type="GO" id="GO:0005085">
    <property type="term" value="F:guanyl-nucleotide exchange factor activity"/>
    <property type="evidence" value="ECO:0007669"/>
    <property type="project" value="InterPro"/>
</dbReference>
<dbReference type="SMART" id="SM00326">
    <property type="entry name" value="SH3"/>
    <property type="match status" value="1"/>
</dbReference>
<dbReference type="CDD" id="cd00160">
    <property type="entry name" value="RhoGEF"/>
    <property type="match status" value="1"/>
</dbReference>
<evidence type="ECO:0000313" key="7">
    <source>
        <dbReference type="EMBL" id="KAG7164623.1"/>
    </source>
</evidence>
<reference evidence="7" key="1">
    <citation type="journal article" date="2021" name="Sci. Adv.">
        <title>The American lobster genome reveals insights on longevity, neural, and immune adaptations.</title>
        <authorList>
            <person name="Polinski J.M."/>
            <person name="Zimin A.V."/>
            <person name="Clark K.F."/>
            <person name="Kohn A.B."/>
            <person name="Sadowski N."/>
            <person name="Timp W."/>
            <person name="Ptitsyn A."/>
            <person name="Khanna P."/>
            <person name="Romanova D.Y."/>
            <person name="Williams P."/>
            <person name="Greenwood S.J."/>
            <person name="Moroz L.L."/>
            <person name="Walt D.R."/>
            <person name="Bodnar A.G."/>
        </authorList>
    </citation>
    <scope>NUCLEOTIDE SEQUENCE</scope>
    <source>
        <strain evidence="7">GMGI-L3</strain>
    </source>
</reference>
<dbReference type="Pfam" id="PF00621">
    <property type="entry name" value="RhoGEF"/>
    <property type="match status" value="1"/>
</dbReference>
<gene>
    <name evidence="7" type="primary">ARHGEF7-L</name>
    <name evidence="7" type="ORF">Hamer_G005008</name>
</gene>
<feature type="region of interest" description="Disordered" evidence="3">
    <location>
        <begin position="1218"/>
        <end position="1261"/>
    </location>
</feature>
<dbReference type="PROSITE" id="PS50010">
    <property type="entry name" value="DH_2"/>
    <property type="match status" value="1"/>
</dbReference>
<dbReference type="InterPro" id="IPR000219">
    <property type="entry name" value="DH_dom"/>
</dbReference>
<feature type="compositionally biased region" description="Basic and acidic residues" evidence="3">
    <location>
        <begin position="1501"/>
        <end position="1516"/>
    </location>
</feature>
<dbReference type="PANTHER" id="PTHR46026">
    <property type="entry name" value="RHO-TYPE GUANINE NUCLEOTIDE EXCHANGE FACTOR, ISOFORM F"/>
    <property type="match status" value="1"/>
</dbReference>
<dbReference type="InterPro" id="IPR036028">
    <property type="entry name" value="SH3-like_dom_sf"/>
</dbReference>
<keyword evidence="1 2" id="KW-0728">SH3 domain</keyword>
<feature type="compositionally biased region" description="Polar residues" evidence="3">
    <location>
        <begin position="1240"/>
        <end position="1250"/>
    </location>
</feature>
<keyword evidence="8" id="KW-1185">Reference proteome</keyword>
<feature type="compositionally biased region" description="Low complexity" evidence="3">
    <location>
        <begin position="1218"/>
        <end position="1230"/>
    </location>
</feature>
<evidence type="ECO:0000256" key="1">
    <source>
        <dbReference type="ARBA" id="ARBA00022443"/>
    </source>
</evidence>
<dbReference type="GO" id="GO:0005737">
    <property type="term" value="C:cytoplasm"/>
    <property type="evidence" value="ECO:0007669"/>
    <property type="project" value="TreeGrafter"/>
</dbReference>
<dbReference type="CDD" id="cd11877">
    <property type="entry name" value="SH3_PIX"/>
    <property type="match status" value="1"/>
</dbReference>
<evidence type="ECO:0000256" key="2">
    <source>
        <dbReference type="PROSITE-ProRule" id="PRU00192"/>
    </source>
</evidence>
<dbReference type="InterPro" id="IPR001452">
    <property type="entry name" value="SH3_domain"/>
</dbReference>
<protein>
    <submittedName>
        <fullName evidence="7">Rho guanine nucleotide exchange factor 7-like</fullName>
    </submittedName>
</protein>
<dbReference type="FunFam" id="1.20.900.10:FF:000016">
    <property type="entry name" value="Rho guanine nucleotide exchange factor 6"/>
    <property type="match status" value="1"/>
</dbReference>
<organism evidence="7 8">
    <name type="scientific">Homarus americanus</name>
    <name type="common">American lobster</name>
    <dbReference type="NCBI Taxonomy" id="6706"/>
    <lineage>
        <taxon>Eukaryota</taxon>
        <taxon>Metazoa</taxon>
        <taxon>Ecdysozoa</taxon>
        <taxon>Arthropoda</taxon>
        <taxon>Crustacea</taxon>
        <taxon>Multicrustacea</taxon>
        <taxon>Malacostraca</taxon>
        <taxon>Eumalacostraca</taxon>
        <taxon>Eucarida</taxon>
        <taxon>Decapoda</taxon>
        <taxon>Pleocyemata</taxon>
        <taxon>Astacidea</taxon>
        <taxon>Nephropoidea</taxon>
        <taxon>Nephropidae</taxon>
        <taxon>Homarus</taxon>
    </lineage>
</organism>